<dbReference type="InterPro" id="IPR036388">
    <property type="entry name" value="WH-like_DNA-bd_sf"/>
</dbReference>
<dbReference type="SUPFAM" id="SSF52172">
    <property type="entry name" value="CheY-like"/>
    <property type="match status" value="1"/>
</dbReference>
<dbReference type="Proteomes" id="UP000516957">
    <property type="component" value="Unassembled WGS sequence"/>
</dbReference>
<dbReference type="PROSITE" id="PS50110">
    <property type="entry name" value="RESPONSE_REGULATORY"/>
    <property type="match status" value="1"/>
</dbReference>
<dbReference type="SUPFAM" id="SSF46894">
    <property type="entry name" value="C-terminal effector domain of the bipartite response regulators"/>
    <property type="match status" value="1"/>
</dbReference>
<dbReference type="InterPro" id="IPR039420">
    <property type="entry name" value="WalR-like"/>
</dbReference>
<accession>A0A7Y9F2U8</accession>
<dbReference type="GO" id="GO:0003677">
    <property type="term" value="F:DNA binding"/>
    <property type="evidence" value="ECO:0007669"/>
    <property type="project" value="UniProtKB-KW"/>
</dbReference>
<gene>
    <name evidence="6" type="ORF">BKA08_002726</name>
</gene>
<dbReference type="EMBL" id="JACCBE010000001">
    <property type="protein sequence ID" value="NYD58488.1"/>
    <property type="molecule type" value="Genomic_DNA"/>
</dbReference>
<evidence type="ECO:0000313" key="6">
    <source>
        <dbReference type="EMBL" id="NYD58488.1"/>
    </source>
</evidence>
<comment type="caution">
    <text evidence="2">Lacks conserved residue(s) required for the propagation of feature annotation.</text>
</comment>
<evidence type="ECO:0000256" key="1">
    <source>
        <dbReference type="ARBA" id="ARBA00023125"/>
    </source>
</evidence>
<evidence type="ECO:0000259" key="4">
    <source>
        <dbReference type="PROSITE" id="PS50043"/>
    </source>
</evidence>
<organism evidence="6 7">
    <name type="scientific">Nocardioides marinisabuli</name>
    <dbReference type="NCBI Taxonomy" id="419476"/>
    <lineage>
        <taxon>Bacteria</taxon>
        <taxon>Bacillati</taxon>
        <taxon>Actinomycetota</taxon>
        <taxon>Actinomycetes</taxon>
        <taxon>Propionibacteriales</taxon>
        <taxon>Nocardioidaceae</taxon>
        <taxon>Nocardioides</taxon>
    </lineage>
</organism>
<dbReference type="Gene3D" id="1.10.10.10">
    <property type="entry name" value="Winged helix-like DNA-binding domain superfamily/Winged helix DNA-binding domain"/>
    <property type="match status" value="1"/>
</dbReference>
<comment type="caution">
    <text evidence="6">The sequence shown here is derived from an EMBL/GenBank/DDBJ whole genome shotgun (WGS) entry which is preliminary data.</text>
</comment>
<dbReference type="AlphaFoldDB" id="A0A7Y9F2U8"/>
<dbReference type="InterPro" id="IPR011006">
    <property type="entry name" value="CheY-like_superfamily"/>
</dbReference>
<dbReference type="InterPro" id="IPR001789">
    <property type="entry name" value="Sig_transdc_resp-reg_receiver"/>
</dbReference>
<feature type="domain" description="HTH luxR-type" evidence="4">
    <location>
        <begin position="177"/>
        <end position="242"/>
    </location>
</feature>
<evidence type="ECO:0000256" key="2">
    <source>
        <dbReference type="PROSITE-ProRule" id="PRU00169"/>
    </source>
</evidence>
<dbReference type="InterPro" id="IPR000792">
    <property type="entry name" value="Tscrpt_reg_LuxR_C"/>
</dbReference>
<keyword evidence="7" id="KW-1185">Reference proteome</keyword>
<dbReference type="RefSeq" id="WP_179616090.1">
    <property type="nucleotide sequence ID" value="NZ_CP059163.1"/>
</dbReference>
<protein>
    <submittedName>
        <fullName evidence="6">DNA-binding NarL/FixJ family response regulator</fullName>
    </submittedName>
</protein>
<feature type="compositionally biased region" description="Pro residues" evidence="3">
    <location>
        <begin position="10"/>
        <end position="21"/>
    </location>
</feature>
<dbReference type="PANTHER" id="PTHR43214">
    <property type="entry name" value="TWO-COMPONENT RESPONSE REGULATOR"/>
    <property type="match status" value="1"/>
</dbReference>
<feature type="region of interest" description="Disordered" evidence="3">
    <location>
        <begin position="1"/>
        <end position="22"/>
    </location>
</feature>
<keyword evidence="1 6" id="KW-0238">DNA-binding</keyword>
<reference evidence="6 7" key="1">
    <citation type="submission" date="2020-07" db="EMBL/GenBank/DDBJ databases">
        <title>Sequencing the genomes of 1000 actinobacteria strains.</title>
        <authorList>
            <person name="Klenk H.-P."/>
        </authorList>
    </citation>
    <scope>NUCLEOTIDE SEQUENCE [LARGE SCALE GENOMIC DNA]</scope>
    <source>
        <strain evidence="6 7">DSM 18965</strain>
    </source>
</reference>
<dbReference type="SMART" id="SM00421">
    <property type="entry name" value="HTH_LUXR"/>
    <property type="match status" value="1"/>
</dbReference>
<dbReference type="Gene3D" id="3.40.50.2300">
    <property type="match status" value="1"/>
</dbReference>
<dbReference type="GO" id="GO:0000160">
    <property type="term" value="P:phosphorelay signal transduction system"/>
    <property type="evidence" value="ECO:0007669"/>
    <property type="project" value="InterPro"/>
</dbReference>
<dbReference type="Pfam" id="PF00196">
    <property type="entry name" value="GerE"/>
    <property type="match status" value="1"/>
</dbReference>
<evidence type="ECO:0000256" key="3">
    <source>
        <dbReference type="SAM" id="MobiDB-lite"/>
    </source>
</evidence>
<dbReference type="SMART" id="SM00448">
    <property type="entry name" value="REC"/>
    <property type="match status" value="1"/>
</dbReference>
<feature type="domain" description="Response regulatory" evidence="5">
    <location>
        <begin position="23"/>
        <end position="149"/>
    </location>
</feature>
<proteinExistence type="predicted"/>
<dbReference type="GO" id="GO:0006355">
    <property type="term" value="P:regulation of DNA-templated transcription"/>
    <property type="evidence" value="ECO:0007669"/>
    <property type="project" value="InterPro"/>
</dbReference>
<dbReference type="PROSITE" id="PS50043">
    <property type="entry name" value="HTH_LUXR_2"/>
    <property type="match status" value="1"/>
</dbReference>
<name>A0A7Y9F2U8_9ACTN</name>
<dbReference type="CDD" id="cd06170">
    <property type="entry name" value="LuxR_C_like"/>
    <property type="match status" value="1"/>
</dbReference>
<sequence length="257" mass="27236">MRTHRHDPATAPPSPSSPAPRPRISIIERHRLLVDGLEVVLRAEGFEVDPVDVADSEWGDLQDPDGLDELVAAACGGGPRLVLLALDLGGGVDGADLVAALCRAGARVLVVTGIEDPARHDRAVAQGALAVLPKTMGLADILAALRRAAAGEDLMSPADRDAARRRDAVRAPERRREVQGLRLLSPGESQVLAHLVAGHSVGEIAARRRVRPSTVRAQVRAILVKLGVSSQLQAVAVAHRRSWRPPPDDWEATATSA</sequence>
<evidence type="ECO:0000313" key="7">
    <source>
        <dbReference type="Proteomes" id="UP000516957"/>
    </source>
</evidence>
<evidence type="ECO:0000259" key="5">
    <source>
        <dbReference type="PROSITE" id="PS50110"/>
    </source>
</evidence>
<dbReference type="InterPro" id="IPR016032">
    <property type="entry name" value="Sig_transdc_resp-reg_C-effctor"/>
</dbReference>